<dbReference type="AlphaFoldDB" id="A0A840EM72"/>
<organism evidence="1 2">
    <name type="scientific">Gordonia humi</name>
    <dbReference type="NCBI Taxonomy" id="686429"/>
    <lineage>
        <taxon>Bacteria</taxon>
        <taxon>Bacillati</taxon>
        <taxon>Actinomycetota</taxon>
        <taxon>Actinomycetes</taxon>
        <taxon>Mycobacteriales</taxon>
        <taxon>Gordoniaceae</taxon>
        <taxon>Gordonia</taxon>
    </lineage>
</organism>
<sequence>MSELRNIGPPGGVDGLERSVEVGDAEIWFDVRGGGDRTVVLVRGQQAHHGWWRGVMQELSGECRLALLDGYPA</sequence>
<evidence type="ECO:0000313" key="2">
    <source>
        <dbReference type="Proteomes" id="UP000551501"/>
    </source>
</evidence>
<proteinExistence type="predicted"/>
<keyword evidence="2" id="KW-1185">Reference proteome</keyword>
<comment type="caution">
    <text evidence="1">The sequence shown here is derived from an EMBL/GenBank/DDBJ whole genome shotgun (WGS) entry which is preliminary data.</text>
</comment>
<dbReference type="InterPro" id="IPR029058">
    <property type="entry name" value="AB_hydrolase_fold"/>
</dbReference>
<dbReference type="SUPFAM" id="SSF53474">
    <property type="entry name" value="alpha/beta-Hydrolases"/>
    <property type="match status" value="1"/>
</dbReference>
<dbReference type="RefSeq" id="WP_183369011.1">
    <property type="nucleotide sequence ID" value="NZ_BAABHL010000045.1"/>
</dbReference>
<name>A0A840EM72_9ACTN</name>
<dbReference type="EMBL" id="JACIFP010000001">
    <property type="protein sequence ID" value="MBB4133875.1"/>
    <property type="molecule type" value="Genomic_DNA"/>
</dbReference>
<gene>
    <name evidence="1" type="ORF">BKA16_000427</name>
</gene>
<reference evidence="1 2" key="1">
    <citation type="submission" date="2020-08" db="EMBL/GenBank/DDBJ databases">
        <title>Sequencing the genomes of 1000 actinobacteria strains.</title>
        <authorList>
            <person name="Klenk H.-P."/>
        </authorList>
    </citation>
    <scope>NUCLEOTIDE SEQUENCE [LARGE SCALE GENOMIC DNA]</scope>
    <source>
        <strain evidence="1 2">DSM 45298</strain>
    </source>
</reference>
<dbReference type="Proteomes" id="UP000551501">
    <property type="component" value="Unassembled WGS sequence"/>
</dbReference>
<evidence type="ECO:0000313" key="1">
    <source>
        <dbReference type="EMBL" id="MBB4133875.1"/>
    </source>
</evidence>
<protein>
    <submittedName>
        <fullName evidence="1">Uncharacterized protein</fullName>
    </submittedName>
</protein>
<accession>A0A840EM72</accession>